<dbReference type="STRING" id="76728.AQ490_18860"/>
<dbReference type="SUPFAM" id="SSF54665">
    <property type="entry name" value="CO dehydrogenase molybdoprotein N-domain-like"/>
    <property type="match status" value="1"/>
</dbReference>
<dbReference type="SMART" id="SM01008">
    <property type="entry name" value="Ald_Xan_dh_C"/>
    <property type="match status" value="1"/>
</dbReference>
<dbReference type="Gene3D" id="3.30.365.10">
    <property type="entry name" value="Aldehyde oxidase/xanthine dehydrogenase, molybdopterin binding domain"/>
    <property type="match status" value="4"/>
</dbReference>
<keyword evidence="2" id="KW-0560">Oxidoreductase</keyword>
<feature type="region of interest" description="Disordered" evidence="3">
    <location>
        <begin position="1"/>
        <end position="23"/>
    </location>
</feature>
<protein>
    <submittedName>
        <fullName evidence="5">Xanthine dehydrogenase</fullName>
    </submittedName>
</protein>
<organism evidence="5 6">
    <name type="scientific">Wenjunlia vitaminophila</name>
    <name type="common">Streptomyces vitaminophilus</name>
    <dbReference type="NCBI Taxonomy" id="76728"/>
    <lineage>
        <taxon>Bacteria</taxon>
        <taxon>Bacillati</taxon>
        <taxon>Actinomycetota</taxon>
        <taxon>Actinomycetes</taxon>
        <taxon>Kitasatosporales</taxon>
        <taxon>Streptomycetaceae</taxon>
        <taxon>Wenjunlia</taxon>
    </lineage>
</organism>
<dbReference type="InterPro" id="IPR016208">
    <property type="entry name" value="Ald_Oxase/xanthine_DH-like"/>
</dbReference>
<evidence type="ECO:0000313" key="5">
    <source>
        <dbReference type="EMBL" id="KRV49871.1"/>
    </source>
</evidence>
<comment type="caution">
    <text evidence="5">The sequence shown here is derived from an EMBL/GenBank/DDBJ whole genome shotgun (WGS) entry which is preliminary data.</text>
</comment>
<dbReference type="eggNOG" id="COG1529">
    <property type="taxonomic scope" value="Bacteria"/>
</dbReference>
<evidence type="ECO:0000256" key="1">
    <source>
        <dbReference type="ARBA" id="ARBA00022505"/>
    </source>
</evidence>
<dbReference type="GO" id="GO:0016491">
    <property type="term" value="F:oxidoreductase activity"/>
    <property type="evidence" value="ECO:0007669"/>
    <property type="project" value="UniProtKB-KW"/>
</dbReference>
<dbReference type="RefSeq" id="WP_051087664.1">
    <property type="nucleotide sequence ID" value="NZ_LLZU01000010.1"/>
</dbReference>
<gene>
    <name evidence="5" type="ORF">AQ490_18860</name>
</gene>
<dbReference type="Pfam" id="PF20256">
    <property type="entry name" value="MoCoBD_2"/>
    <property type="match status" value="1"/>
</dbReference>
<reference evidence="5 6" key="1">
    <citation type="submission" date="2015-10" db="EMBL/GenBank/DDBJ databases">
        <title>Draft genome sequence of pyrrolomycin-producing Streptomyces vitaminophilus.</title>
        <authorList>
            <person name="Graham D.E."/>
            <person name="Mahan K.M."/>
            <person name="Klingeman D.M."/>
            <person name="Hettich R.L."/>
            <person name="Parry R.J."/>
        </authorList>
    </citation>
    <scope>NUCLEOTIDE SEQUENCE [LARGE SCALE GENOMIC DNA]</scope>
    <source>
        <strain evidence="5 6">ATCC 31673</strain>
    </source>
</reference>
<dbReference type="PANTHER" id="PTHR11908">
    <property type="entry name" value="XANTHINE DEHYDROGENASE"/>
    <property type="match status" value="1"/>
</dbReference>
<dbReference type="Pfam" id="PF01315">
    <property type="entry name" value="Ald_Xan_dh_C"/>
    <property type="match status" value="1"/>
</dbReference>
<dbReference type="InterPro" id="IPR008274">
    <property type="entry name" value="AldOxase/xan_DH_MoCoBD1"/>
</dbReference>
<feature type="domain" description="Aldehyde oxidase/xanthine dehydrogenase a/b hammerhead" evidence="4">
    <location>
        <begin position="29"/>
        <end position="133"/>
    </location>
</feature>
<keyword evidence="1" id="KW-0500">Molybdenum</keyword>
<dbReference type="Gene3D" id="3.90.1170.50">
    <property type="entry name" value="Aldehyde oxidase/xanthine dehydrogenase, a/b hammerhead"/>
    <property type="match status" value="1"/>
</dbReference>
<keyword evidence="6" id="KW-1185">Reference proteome</keyword>
<evidence type="ECO:0000256" key="2">
    <source>
        <dbReference type="ARBA" id="ARBA00023002"/>
    </source>
</evidence>
<dbReference type="InterPro" id="IPR036856">
    <property type="entry name" value="Ald_Oxase/Xan_DH_a/b_sf"/>
</dbReference>
<sequence>MTGTTFGAVPWGPPLGEPVPRLDGRAKVTGSARYAADHTPAGCAHAWPVPAPVAKGTVTAVHRAAAMAEPGALSVLAHDDAPRLGDADDRTLAVLQSPRIAHRGQVVALAVAETLPAARAMAAAVRIECAPVPPDLELTPEHPRLVTPEGAESAQGDFPAAFHGAQVRIDAVYSIPPLHNHPMEPHAATAQWLGGRLVVFDSSQGSNAVRDALAALFELEPDQVSVVSEHVGGGFGAKGTPRPHVVLAAMAAMAVNRPVKLALPRGLLPALTGYRASTLQRVRLGADTEGRVRAIAHEVDTYTSPLSPDWRERATQPTRSLYAAPHRLTRERVAPLDVPSPSWMRAPGECSGMFAVESAMDELAVACAMDPIELRARNEPDVDPHTGRPFSSRHLVECLRAGADRFGWADRDPAPAMRRQGRLLIGSGVAASTYPAEVIPSSARAHANPGGGFLVEINATDIGTGARTVLAQIAASTLGIGVDELEIDIGRTDLPRAPLAGGSCGTASWGWAVHKACGELSRRIDEHQGAVPAGGLTVTVDTTEDLATDDQYTRRSFGAQFAEVAVDVDTGEARVRRLLGVFAAGRILNPRTARSQLLGGMIMGLSMALTETSTLDLAFGDHPERDLASYHVASCADVREIDVHWLAEEDSRLNPMGSKGIGELGIVGTAAAVTNAIHHATGVRVRDLPAQPDALLEAMIAQGRI</sequence>
<proteinExistence type="predicted"/>
<dbReference type="Pfam" id="PF02738">
    <property type="entry name" value="MoCoBD_1"/>
    <property type="match status" value="1"/>
</dbReference>
<evidence type="ECO:0000313" key="6">
    <source>
        <dbReference type="Proteomes" id="UP000050867"/>
    </source>
</evidence>
<dbReference type="InterPro" id="IPR046867">
    <property type="entry name" value="AldOxase/xan_DH_MoCoBD2"/>
</dbReference>
<dbReference type="Proteomes" id="UP000050867">
    <property type="component" value="Unassembled WGS sequence"/>
</dbReference>
<dbReference type="InterPro" id="IPR037165">
    <property type="entry name" value="AldOxase/xan_DH_Mopterin-bd_sf"/>
</dbReference>
<dbReference type="PANTHER" id="PTHR11908:SF132">
    <property type="entry name" value="ALDEHYDE OXIDASE 1-RELATED"/>
    <property type="match status" value="1"/>
</dbReference>
<evidence type="ECO:0000259" key="4">
    <source>
        <dbReference type="SMART" id="SM01008"/>
    </source>
</evidence>
<dbReference type="EMBL" id="LLZU01000010">
    <property type="protein sequence ID" value="KRV49871.1"/>
    <property type="molecule type" value="Genomic_DNA"/>
</dbReference>
<dbReference type="InterPro" id="IPR000674">
    <property type="entry name" value="Ald_Oxase/Xan_DH_a/b"/>
</dbReference>
<dbReference type="GO" id="GO:0005506">
    <property type="term" value="F:iron ion binding"/>
    <property type="evidence" value="ECO:0007669"/>
    <property type="project" value="InterPro"/>
</dbReference>
<evidence type="ECO:0000256" key="3">
    <source>
        <dbReference type="SAM" id="MobiDB-lite"/>
    </source>
</evidence>
<dbReference type="OrthoDB" id="8428274at2"/>
<dbReference type="AlphaFoldDB" id="A0A0T6LVX4"/>
<accession>A0A0T6LVX4</accession>
<name>A0A0T6LVX4_WENVI</name>
<dbReference type="SUPFAM" id="SSF56003">
    <property type="entry name" value="Molybdenum cofactor-binding domain"/>
    <property type="match status" value="1"/>
</dbReference>